<dbReference type="GO" id="GO:0012505">
    <property type="term" value="C:endomembrane system"/>
    <property type="evidence" value="ECO:0007669"/>
    <property type="project" value="UniProtKB-SubCell"/>
</dbReference>
<dbReference type="InterPro" id="IPR007318">
    <property type="entry name" value="Phopholipid_MeTrfase"/>
</dbReference>
<keyword evidence="2 5" id="KW-0812">Transmembrane</keyword>
<evidence type="ECO:0000313" key="6">
    <source>
        <dbReference type="EMBL" id="XBS20384.1"/>
    </source>
</evidence>
<dbReference type="PANTHER" id="PTHR12714">
    <property type="entry name" value="PROTEIN-S ISOPRENYLCYSTEINE O-METHYLTRANSFERASE"/>
    <property type="match status" value="1"/>
</dbReference>
<feature type="transmembrane region" description="Helical" evidence="5">
    <location>
        <begin position="12"/>
        <end position="31"/>
    </location>
</feature>
<dbReference type="GO" id="GO:0004671">
    <property type="term" value="F:protein C-terminal S-isoprenylcysteine carboxyl O-methyltransferase activity"/>
    <property type="evidence" value="ECO:0007669"/>
    <property type="project" value="UniProtKB-EC"/>
</dbReference>
<dbReference type="KEGG" id="mech:Q9L42_018860"/>
<evidence type="ECO:0000313" key="7">
    <source>
        <dbReference type="Proteomes" id="UP001225378"/>
    </source>
</evidence>
<name>A0AAU7NTV7_9GAMM</name>
<dbReference type="Proteomes" id="UP001225378">
    <property type="component" value="Chromosome"/>
</dbReference>
<organism evidence="6 7">
    <name type="scientific">Methylomarinum roseum</name>
    <dbReference type="NCBI Taxonomy" id="3067653"/>
    <lineage>
        <taxon>Bacteria</taxon>
        <taxon>Pseudomonadati</taxon>
        <taxon>Pseudomonadota</taxon>
        <taxon>Gammaproteobacteria</taxon>
        <taxon>Methylococcales</taxon>
        <taxon>Methylococcaceae</taxon>
        <taxon>Methylomarinum</taxon>
    </lineage>
</organism>
<evidence type="ECO:0000256" key="3">
    <source>
        <dbReference type="ARBA" id="ARBA00022989"/>
    </source>
</evidence>
<evidence type="ECO:0000256" key="4">
    <source>
        <dbReference type="ARBA" id="ARBA00023136"/>
    </source>
</evidence>
<dbReference type="Gene3D" id="1.20.120.1630">
    <property type="match status" value="1"/>
</dbReference>
<dbReference type="EMBL" id="CP157743">
    <property type="protein sequence ID" value="XBS20384.1"/>
    <property type="molecule type" value="Genomic_DNA"/>
</dbReference>
<dbReference type="AlphaFoldDB" id="A0AAU7NTV7"/>
<accession>A0AAU7NTV7</accession>
<dbReference type="EC" id="2.1.1.334" evidence="6"/>
<feature type="transmembrane region" description="Helical" evidence="5">
    <location>
        <begin position="100"/>
        <end position="130"/>
    </location>
</feature>
<dbReference type="Pfam" id="PF04191">
    <property type="entry name" value="PEMT"/>
    <property type="match status" value="1"/>
</dbReference>
<keyword evidence="6" id="KW-0808">Transferase</keyword>
<dbReference type="EC" id="2.1.1.100" evidence="6"/>
<dbReference type="RefSeq" id="WP_305906845.1">
    <property type="nucleotide sequence ID" value="NZ_CP157743.1"/>
</dbReference>
<dbReference type="PANTHER" id="PTHR12714:SF9">
    <property type="entry name" value="PROTEIN-S-ISOPRENYLCYSTEINE O-METHYLTRANSFERASE"/>
    <property type="match status" value="1"/>
</dbReference>
<sequence>MNDLFNQWGNFLFHTRNVLFPVLIAALLFFFPPTAIGTVPGDYFLAMGLIMISVGQALRILTIGLAYIVRGGRNRRIYAENLVTDGVFAHCRNPLYLGNILIVIGFMFIAGNMIAIILGSLGFIAIYRLIVFSEERFLTEKFGQAYINYCADVSRWLPRFDGLPETISHYEFDWPAVAVKEYGTLFTSLMISLGLISWKLKLADSLAQNKIPVIAATILVVMAYAIVRFLKKTERLKSMR</sequence>
<evidence type="ECO:0000256" key="5">
    <source>
        <dbReference type="SAM" id="Phobius"/>
    </source>
</evidence>
<evidence type="ECO:0000256" key="1">
    <source>
        <dbReference type="ARBA" id="ARBA00004127"/>
    </source>
</evidence>
<reference evidence="6 7" key="1">
    <citation type="journal article" date="2024" name="Microbiology">
        <title>Methylomarinum rosea sp. nov., a novel halophilic methanotrophic bacterium from the hypersaline Lake Elton.</title>
        <authorList>
            <person name="Suleimanov R.Z."/>
            <person name="Oshkin I.Y."/>
            <person name="Danilova O.V."/>
            <person name="Suzina N.E."/>
            <person name="Dedysh S.N."/>
        </authorList>
    </citation>
    <scope>NUCLEOTIDE SEQUENCE [LARGE SCALE GENOMIC DNA]</scope>
    <source>
        <strain evidence="6 7">Ch1-1</strain>
    </source>
</reference>
<proteinExistence type="predicted"/>
<gene>
    <name evidence="6" type="ORF">Q9L42_018860</name>
</gene>
<keyword evidence="4 5" id="KW-0472">Membrane</keyword>
<keyword evidence="7" id="KW-1185">Reference proteome</keyword>
<dbReference type="GO" id="GO:0032259">
    <property type="term" value="P:methylation"/>
    <property type="evidence" value="ECO:0007669"/>
    <property type="project" value="UniProtKB-KW"/>
</dbReference>
<protein>
    <submittedName>
        <fullName evidence="6">Isoprenylcysteine carboxylmethyltransferase family protein</fullName>
        <ecNumber evidence="6">2.1.1.100</ecNumber>
        <ecNumber evidence="6">2.1.1.334</ecNumber>
    </submittedName>
</protein>
<feature type="transmembrane region" description="Helical" evidence="5">
    <location>
        <begin position="211"/>
        <end position="230"/>
    </location>
</feature>
<keyword evidence="6" id="KW-0489">Methyltransferase</keyword>
<comment type="subcellular location">
    <subcellularLocation>
        <location evidence="1">Endomembrane system</location>
        <topology evidence="1">Multi-pass membrane protein</topology>
    </subcellularLocation>
</comment>
<evidence type="ECO:0000256" key="2">
    <source>
        <dbReference type="ARBA" id="ARBA00022692"/>
    </source>
</evidence>
<keyword evidence="3 5" id="KW-1133">Transmembrane helix</keyword>
<feature type="transmembrane region" description="Helical" evidence="5">
    <location>
        <begin position="43"/>
        <end position="69"/>
    </location>
</feature>